<dbReference type="FunFam" id="1.20.1720.10:FF:000004">
    <property type="entry name" value="EmrB/QacA family drug resistance transporter"/>
    <property type="match status" value="1"/>
</dbReference>
<dbReference type="SUPFAM" id="SSF103473">
    <property type="entry name" value="MFS general substrate transporter"/>
    <property type="match status" value="1"/>
</dbReference>
<evidence type="ECO:0000256" key="6">
    <source>
        <dbReference type="ARBA" id="ARBA00023136"/>
    </source>
</evidence>
<accession>A0A5B9DPC5</accession>
<dbReference type="InterPro" id="IPR036259">
    <property type="entry name" value="MFS_trans_sf"/>
</dbReference>
<dbReference type="AlphaFoldDB" id="A0A5B9DPC5"/>
<dbReference type="OrthoDB" id="9812221at2"/>
<sequence length="517" mass="54258">MTYQAASAPPLSQQRKIVIYIAVLAGMFMASLDMQIIATALPTIAESLGDLELFGWVGAGYLLATAAVTPFYGKLGDLFGRKRVFMVAIGLFTIGSLACGMAWSMQSLIAARVLQGLGGGGLMTSAFAIIADLFEPRERAKYQGYSSAVFTLSGLIGPVAGGFIAQTFGWEYIFLINLPLGVIVIGVIAFAMPSFSPKRSHSIDYLGGLLLAASVTGLVFWAEEALGGSYSGPLIYVLPAVVVVALTAFVLVERRAVEPILPLGLLRNRQISLTLAMSILMGVATLGMLNYFALAMQMITGLPPAMAGLLFLPASIGSLLAAIVSGNITARTGRYKIFPVIGMALGAFVLYGFTHISATTPFWAIGILMFFFSICMGLQMQTLMVAVQSSAPRADVGAATGALTLSRMIGASLGLAANGGLLHGALQRAQEALPADIAAQLPVPLPDLTPKAVQELPPELGARMVEAFAWAFSHVLYFGSGLFAAGFVLALLLKDVRLPIQGKKAEAEPDAVPVVAE</sequence>
<dbReference type="InterPro" id="IPR020846">
    <property type="entry name" value="MFS_dom"/>
</dbReference>
<evidence type="ECO:0000256" key="5">
    <source>
        <dbReference type="ARBA" id="ARBA00022989"/>
    </source>
</evidence>
<dbReference type="Gene3D" id="1.20.1250.20">
    <property type="entry name" value="MFS general substrate transporter like domains"/>
    <property type="match status" value="1"/>
</dbReference>
<keyword evidence="5" id="KW-1133">Transmembrane helix</keyword>
<keyword evidence="3" id="KW-1003">Cell membrane</keyword>
<evidence type="ECO:0000313" key="7">
    <source>
        <dbReference type="EMBL" id="QEE20378.1"/>
    </source>
</evidence>
<dbReference type="Pfam" id="PF07690">
    <property type="entry name" value="MFS_1"/>
    <property type="match status" value="1"/>
</dbReference>
<organism evidence="7 8">
    <name type="scientific">Paradevosia tibetensis</name>
    <dbReference type="NCBI Taxonomy" id="1447062"/>
    <lineage>
        <taxon>Bacteria</taxon>
        <taxon>Pseudomonadati</taxon>
        <taxon>Pseudomonadota</taxon>
        <taxon>Alphaproteobacteria</taxon>
        <taxon>Hyphomicrobiales</taxon>
        <taxon>Devosiaceae</taxon>
        <taxon>Paradevosia</taxon>
    </lineage>
</organism>
<proteinExistence type="predicted"/>
<dbReference type="GO" id="GO:0005886">
    <property type="term" value="C:plasma membrane"/>
    <property type="evidence" value="ECO:0007669"/>
    <property type="project" value="UniProtKB-SubCell"/>
</dbReference>
<protein>
    <submittedName>
        <fullName evidence="7">MFS transporter</fullName>
    </submittedName>
</protein>
<keyword evidence="2" id="KW-0813">Transport</keyword>
<dbReference type="PROSITE" id="PS50850">
    <property type="entry name" value="MFS"/>
    <property type="match status" value="1"/>
</dbReference>
<dbReference type="GO" id="GO:0022857">
    <property type="term" value="F:transmembrane transporter activity"/>
    <property type="evidence" value="ECO:0007669"/>
    <property type="project" value="InterPro"/>
</dbReference>
<keyword evidence="6" id="KW-0472">Membrane</keyword>
<evidence type="ECO:0000256" key="1">
    <source>
        <dbReference type="ARBA" id="ARBA00004651"/>
    </source>
</evidence>
<dbReference type="RefSeq" id="WP_147655852.1">
    <property type="nucleotide sequence ID" value="NZ_BMFM01000001.1"/>
</dbReference>
<evidence type="ECO:0000256" key="4">
    <source>
        <dbReference type="ARBA" id="ARBA00022692"/>
    </source>
</evidence>
<dbReference type="EMBL" id="CP041690">
    <property type="protein sequence ID" value="QEE20378.1"/>
    <property type="molecule type" value="Genomic_DNA"/>
</dbReference>
<keyword evidence="8" id="KW-1185">Reference proteome</keyword>
<dbReference type="PANTHER" id="PTHR23501">
    <property type="entry name" value="MAJOR FACILITATOR SUPERFAMILY"/>
    <property type="match status" value="1"/>
</dbReference>
<evidence type="ECO:0000313" key="8">
    <source>
        <dbReference type="Proteomes" id="UP000321062"/>
    </source>
</evidence>
<evidence type="ECO:0000256" key="3">
    <source>
        <dbReference type="ARBA" id="ARBA00022475"/>
    </source>
</evidence>
<dbReference type="Proteomes" id="UP000321062">
    <property type="component" value="Chromosome"/>
</dbReference>
<dbReference type="PRINTS" id="PR01036">
    <property type="entry name" value="TCRTETB"/>
</dbReference>
<dbReference type="KEGG" id="yti:FNA67_09410"/>
<gene>
    <name evidence="7" type="ORF">FNA67_09410</name>
</gene>
<reference evidence="7 8" key="1">
    <citation type="journal article" date="2015" name="Int. J. Syst. Evol. Microbiol.">
        <title>Youhaiella tibetensis gen. nov., sp. nov., isolated from subsurface sediment.</title>
        <authorList>
            <person name="Wang Y.X."/>
            <person name="Huang F.Q."/>
            <person name="Nogi Y."/>
            <person name="Pang S.J."/>
            <person name="Wang P.K."/>
            <person name="Lv J."/>
        </authorList>
    </citation>
    <scope>NUCLEOTIDE SEQUENCE [LARGE SCALE GENOMIC DNA]</scope>
    <source>
        <strain evidence="8">fig4</strain>
    </source>
</reference>
<dbReference type="CDD" id="cd17502">
    <property type="entry name" value="MFS_Azr1_MDR_like"/>
    <property type="match status" value="1"/>
</dbReference>
<dbReference type="InterPro" id="IPR011701">
    <property type="entry name" value="MFS"/>
</dbReference>
<dbReference type="Gene3D" id="1.20.1720.10">
    <property type="entry name" value="Multidrug resistance protein D"/>
    <property type="match status" value="1"/>
</dbReference>
<evidence type="ECO:0000256" key="2">
    <source>
        <dbReference type="ARBA" id="ARBA00022448"/>
    </source>
</evidence>
<dbReference type="PANTHER" id="PTHR23501:SF197">
    <property type="entry name" value="COMD"/>
    <property type="match status" value="1"/>
</dbReference>
<keyword evidence="4" id="KW-0812">Transmembrane</keyword>
<comment type="subcellular location">
    <subcellularLocation>
        <location evidence="1">Cell membrane</location>
        <topology evidence="1">Multi-pass membrane protein</topology>
    </subcellularLocation>
</comment>
<name>A0A5B9DPC5_9HYPH</name>